<proteinExistence type="predicted"/>
<dbReference type="EMBL" id="PDCK01000044">
    <property type="protein sequence ID" value="PRQ25372.1"/>
    <property type="molecule type" value="Genomic_DNA"/>
</dbReference>
<protein>
    <submittedName>
        <fullName evidence="1">Uncharacterized protein</fullName>
    </submittedName>
</protein>
<accession>A0A2P6PTW5</accession>
<evidence type="ECO:0000313" key="2">
    <source>
        <dbReference type="Proteomes" id="UP000238479"/>
    </source>
</evidence>
<sequence>MDHLVGYNCISTKSRQFNDTGQKIQTEVVGWLHSSQGTGAKLDLGLRLS</sequence>
<name>A0A2P6PTW5_ROSCH</name>
<reference evidence="1 2" key="1">
    <citation type="journal article" date="2018" name="Nat. Genet.">
        <title>The Rosa genome provides new insights in the design of modern roses.</title>
        <authorList>
            <person name="Bendahmane M."/>
        </authorList>
    </citation>
    <scope>NUCLEOTIDE SEQUENCE [LARGE SCALE GENOMIC DNA]</scope>
    <source>
        <strain evidence="2">cv. Old Blush</strain>
    </source>
</reference>
<comment type="caution">
    <text evidence="1">The sequence shown here is derived from an EMBL/GenBank/DDBJ whole genome shotgun (WGS) entry which is preliminary data.</text>
</comment>
<dbReference type="AlphaFoldDB" id="A0A2P6PTW5"/>
<keyword evidence="2" id="KW-1185">Reference proteome</keyword>
<evidence type="ECO:0000313" key="1">
    <source>
        <dbReference type="EMBL" id="PRQ25372.1"/>
    </source>
</evidence>
<dbReference type="Proteomes" id="UP000238479">
    <property type="component" value="Chromosome 6"/>
</dbReference>
<organism evidence="1 2">
    <name type="scientific">Rosa chinensis</name>
    <name type="common">China rose</name>
    <dbReference type="NCBI Taxonomy" id="74649"/>
    <lineage>
        <taxon>Eukaryota</taxon>
        <taxon>Viridiplantae</taxon>
        <taxon>Streptophyta</taxon>
        <taxon>Embryophyta</taxon>
        <taxon>Tracheophyta</taxon>
        <taxon>Spermatophyta</taxon>
        <taxon>Magnoliopsida</taxon>
        <taxon>eudicotyledons</taxon>
        <taxon>Gunneridae</taxon>
        <taxon>Pentapetalae</taxon>
        <taxon>rosids</taxon>
        <taxon>fabids</taxon>
        <taxon>Rosales</taxon>
        <taxon>Rosaceae</taxon>
        <taxon>Rosoideae</taxon>
        <taxon>Rosoideae incertae sedis</taxon>
        <taxon>Rosa</taxon>
    </lineage>
</organism>
<gene>
    <name evidence="1" type="ORF">RchiOBHm_Chr6g0282971</name>
</gene>
<dbReference type="Gramene" id="PRQ25372">
    <property type="protein sequence ID" value="PRQ25372"/>
    <property type="gene ID" value="RchiOBHm_Chr6g0282971"/>
</dbReference>